<dbReference type="PANTHER" id="PTHR23131:SF0">
    <property type="entry name" value="ENDORIBONUCLEASE LACTB2"/>
    <property type="match status" value="1"/>
</dbReference>
<evidence type="ECO:0000256" key="3">
    <source>
        <dbReference type="ARBA" id="ARBA00022801"/>
    </source>
</evidence>
<dbReference type="InterPro" id="IPR047921">
    <property type="entry name" value="LACTB2-like_MBL-fold"/>
</dbReference>
<dbReference type="GO" id="GO:0046872">
    <property type="term" value="F:metal ion binding"/>
    <property type="evidence" value="ECO:0007669"/>
    <property type="project" value="UniProtKB-KW"/>
</dbReference>
<gene>
    <name evidence="6" type="ORF">TTHERM_000690009</name>
</gene>
<dbReference type="Proteomes" id="UP000009168">
    <property type="component" value="Unassembled WGS sequence"/>
</dbReference>
<dbReference type="EMBL" id="GG662260">
    <property type="protein sequence ID" value="EWS71212.1"/>
    <property type="molecule type" value="Genomic_DNA"/>
</dbReference>
<dbReference type="InParanoid" id="W7X017"/>
<dbReference type="FunFam" id="3.60.15.10:FF:000041">
    <property type="entry name" value="Metallo-beta-lactamase domain protein"/>
    <property type="match status" value="1"/>
</dbReference>
<dbReference type="RefSeq" id="XP_012656265.1">
    <property type="nucleotide sequence ID" value="XM_012800811.1"/>
</dbReference>
<dbReference type="Gene3D" id="1.10.10.10">
    <property type="entry name" value="Winged helix-like DNA-binding domain superfamily/Winged helix DNA-binding domain"/>
    <property type="match status" value="1"/>
</dbReference>
<keyword evidence="7" id="KW-1185">Reference proteome</keyword>
<dbReference type="InterPro" id="IPR036388">
    <property type="entry name" value="WH-like_DNA-bd_sf"/>
</dbReference>
<accession>W7X017</accession>
<keyword evidence="2" id="KW-0479">Metal-binding</keyword>
<dbReference type="AlphaFoldDB" id="W7X017"/>
<organism evidence="6 7">
    <name type="scientific">Tetrahymena thermophila (strain SB210)</name>
    <dbReference type="NCBI Taxonomy" id="312017"/>
    <lineage>
        <taxon>Eukaryota</taxon>
        <taxon>Sar</taxon>
        <taxon>Alveolata</taxon>
        <taxon>Ciliophora</taxon>
        <taxon>Intramacronucleata</taxon>
        <taxon>Oligohymenophorea</taxon>
        <taxon>Hymenostomatida</taxon>
        <taxon>Tetrahymenina</taxon>
        <taxon>Tetrahymenidae</taxon>
        <taxon>Tetrahymena</taxon>
    </lineage>
</organism>
<dbReference type="GeneID" id="24440218"/>
<dbReference type="CDD" id="cd07722">
    <property type="entry name" value="LACTB2-like_MBL-fold"/>
    <property type="match status" value="1"/>
</dbReference>
<dbReference type="PANTHER" id="PTHR23131">
    <property type="entry name" value="ENDORIBONUCLEASE LACTB2"/>
    <property type="match status" value="1"/>
</dbReference>
<dbReference type="KEGG" id="tet:TTHERM_000690009"/>
<name>W7X017_TETTS</name>
<evidence type="ECO:0000256" key="4">
    <source>
        <dbReference type="ARBA" id="ARBA00022833"/>
    </source>
</evidence>
<evidence type="ECO:0000259" key="5">
    <source>
        <dbReference type="SMART" id="SM00849"/>
    </source>
</evidence>
<dbReference type="InterPro" id="IPR001279">
    <property type="entry name" value="Metallo-B-lactamas"/>
</dbReference>
<evidence type="ECO:0000313" key="6">
    <source>
        <dbReference type="EMBL" id="EWS71212.1"/>
    </source>
</evidence>
<sequence>MLPQINKIERLSKKVWRILGLNPGPFTLQGTNTYLIGEGKYRTLIDCGQNEDGYKELLKQVLDETQSQISQVIFTHNHPDHTLGIKDILELKQNCTFKKYMYLEEDQQLEQEYGFKYEQVGFQDMEIVKGEDHTLQVITTPGHCTDHVCFYLFEEKTLFTGDFILSGSSNVIRNLKDQMNSFKKCLSLDVENIYSAHGVAITGKEESQKTMLEQMQHRQMREDKIKAAIKQLGQCNSNQILEIVYPGLQENLVNGALHNISVHITKLIDDKLVLKLDNQQFKWVEEPSL</sequence>
<dbReference type="GO" id="GO:0016787">
    <property type="term" value="F:hydrolase activity"/>
    <property type="evidence" value="ECO:0007669"/>
    <property type="project" value="UniProtKB-KW"/>
</dbReference>
<dbReference type="SMART" id="SM00849">
    <property type="entry name" value="Lactamase_B"/>
    <property type="match status" value="1"/>
</dbReference>
<dbReference type="InterPro" id="IPR050662">
    <property type="entry name" value="Sec-metab_biosynth-thioest"/>
</dbReference>
<feature type="domain" description="Metallo-beta-lactamase" evidence="5">
    <location>
        <begin position="30"/>
        <end position="197"/>
    </location>
</feature>
<comment type="similarity">
    <text evidence="1">Belongs to the metallo-beta-lactamase superfamily.</text>
</comment>
<protein>
    <submittedName>
        <fullName evidence="6">Metallo-beta-lactamase domain protein</fullName>
    </submittedName>
</protein>
<evidence type="ECO:0000256" key="2">
    <source>
        <dbReference type="ARBA" id="ARBA00022723"/>
    </source>
</evidence>
<dbReference type="Gene3D" id="3.60.15.10">
    <property type="entry name" value="Ribonuclease Z/Hydroxyacylglutathione hydrolase-like"/>
    <property type="match status" value="1"/>
</dbReference>
<keyword evidence="3" id="KW-0378">Hydrolase</keyword>
<evidence type="ECO:0000313" key="7">
    <source>
        <dbReference type="Proteomes" id="UP000009168"/>
    </source>
</evidence>
<reference evidence="7" key="1">
    <citation type="journal article" date="2006" name="PLoS Biol.">
        <title>Macronuclear genome sequence of the ciliate Tetrahymena thermophila, a model eukaryote.</title>
        <authorList>
            <person name="Eisen J.A."/>
            <person name="Coyne R.S."/>
            <person name="Wu M."/>
            <person name="Wu D."/>
            <person name="Thiagarajan M."/>
            <person name="Wortman J.R."/>
            <person name="Badger J.H."/>
            <person name="Ren Q."/>
            <person name="Amedeo P."/>
            <person name="Jones K.M."/>
            <person name="Tallon L.J."/>
            <person name="Delcher A.L."/>
            <person name="Salzberg S.L."/>
            <person name="Silva J.C."/>
            <person name="Haas B.J."/>
            <person name="Majoros W.H."/>
            <person name="Farzad M."/>
            <person name="Carlton J.M."/>
            <person name="Smith R.K. Jr."/>
            <person name="Garg J."/>
            <person name="Pearlman R.E."/>
            <person name="Karrer K.M."/>
            <person name="Sun L."/>
            <person name="Manning G."/>
            <person name="Elde N.C."/>
            <person name="Turkewitz A.P."/>
            <person name="Asai D.J."/>
            <person name="Wilkes D.E."/>
            <person name="Wang Y."/>
            <person name="Cai H."/>
            <person name="Collins K."/>
            <person name="Stewart B.A."/>
            <person name="Lee S.R."/>
            <person name="Wilamowska K."/>
            <person name="Weinberg Z."/>
            <person name="Ruzzo W.L."/>
            <person name="Wloga D."/>
            <person name="Gaertig J."/>
            <person name="Frankel J."/>
            <person name="Tsao C.-C."/>
            <person name="Gorovsky M.A."/>
            <person name="Keeling P.J."/>
            <person name="Waller R.F."/>
            <person name="Patron N.J."/>
            <person name="Cherry J.M."/>
            <person name="Stover N.A."/>
            <person name="Krieger C.J."/>
            <person name="del Toro C."/>
            <person name="Ryder H.F."/>
            <person name="Williamson S.C."/>
            <person name="Barbeau R.A."/>
            <person name="Hamilton E.P."/>
            <person name="Orias E."/>
        </authorList>
    </citation>
    <scope>NUCLEOTIDE SEQUENCE [LARGE SCALE GENOMIC DNA]</scope>
    <source>
        <strain evidence="7">SB210</strain>
    </source>
</reference>
<dbReference type="InterPro" id="IPR036866">
    <property type="entry name" value="RibonucZ/Hydroxyglut_hydro"/>
</dbReference>
<keyword evidence="4" id="KW-0862">Zinc</keyword>
<evidence type="ECO:0000256" key="1">
    <source>
        <dbReference type="ARBA" id="ARBA00007749"/>
    </source>
</evidence>
<dbReference type="STRING" id="312017.W7X017"/>
<proteinExistence type="inferred from homology"/>
<dbReference type="OrthoDB" id="17458at2759"/>
<dbReference type="SUPFAM" id="SSF56281">
    <property type="entry name" value="Metallo-hydrolase/oxidoreductase"/>
    <property type="match status" value="1"/>
</dbReference>
<dbReference type="Pfam" id="PF00753">
    <property type="entry name" value="Lactamase_B"/>
    <property type="match status" value="1"/>
</dbReference>